<protein>
    <submittedName>
        <fullName evidence="1">Uncharacterized protein</fullName>
    </submittedName>
</protein>
<evidence type="ECO:0000313" key="1">
    <source>
        <dbReference type="EMBL" id="KII69677.1"/>
    </source>
</evidence>
<proteinExistence type="predicted"/>
<gene>
    <name evidence="1" type="ORF">RF11_07274</name>
</gene>
<comment type="caution">
    <text evidence="1">The sequence shown here is derived from an EMBL/GenBank/DDBJ whole genome shotgun (WGS) entry which is preliminary data.</text>
</comment>
<dbReference type="EMBL" id="JWZT01002320">
    <property type="protein sequence ID" value="KII69677.1"/>
    <property type="molecule type" value="Genomic_DNA"/>
</dbReference>
<sequence length="131" mass="15047">MTTRVIENYFAELAIQLTKQFGSPMQMLTAQISKLVSCIQSWNNFNTPLPSYTPVIPSSEKLKEYLSRSLTFFEPGKIIYPYSSDDLFAVQSFERAEKARMVRNSGRNFLFVSDTDFIPKSSAPWVIRCKI</sequence>
<accession>A0A0C2N716</accession>
<evidence type="ECO:0000313" key="2">
    <source>
        <dbReference type="Proteomes" id="UP000031668"/>
    </source>
</evidence>
<reference evidence="1 2" key="1">
    <citation type="journal article" date="2014" name="Genome Biol. Evol.">
        <title>The genome of the myxosporean Thelohanellus kitauei shows adaptations to nutrient acquisition within its fish host.</title>
        <authorList>
            <person name="Yang Y."/>
            <person name="Xiong J."/>
            <person name="Zhou Z."/>
            <person name="Huo F."/>
            <person name="Miao W."/>
            <person name="Ran C."/>
            <person name="Liu Y."/>
            <person name="Zhang J."/>
            <person name="Feng J."/>
            <person name="Wang M."/>
            <person name="Wang M."/>
            <person name="Wang L."/>
            <person name="Yao B."/>
        </authorList>
    </citation>
    <scope>NUCLEOTIDE SEQUENCE [LARGE SCALE GENOMIC DNA]</scope>
    <source>
        <strain evidence="1">Wuqing</strain>
    </source>
</reference>
<dbReference type="AlphaFoldDB" id="A0A0C2N716"/>
<organism evidence="1 2">
    <name type="scientific">Thelohanellus kitauei</name>
    <name type="common">Myxosporean</name>
    <dbReference type="NCBI Taxonomy" id="669202"/>
    <lineage>
        <taxon>Eukaryota</taxon>
        <taxon>Metazoa</taxon>
        <taxon>Cnidaria</taxon>
        <taxon>Myxozoa</taxon>
        <taxon>Myxosporea</taxon>
        <taxon>Bivalvulida</taxon>
        <taxon>Platysporina</taxon>
        <taxon>Myxobolidae</taxon>
        <taxon>Thelohanellus</taxon>
    </lineage>
</organism>
<keyword evidence="2" id="KW-1185">Reference proteome</keyword>
<name>A0A0C2N716_THEKT</name>
<dbReference type="Proteomes" id="UP000031668">
    <property type="component" value="Unassembled WGS sequence"/>
</dbReference>